<evidence type="ECO:0000313" key="2">
    <source>
        <dbReference type="EMBL" id="EWH09213.1"/>
    </source>
</evidence>
<dbReference type="PATRIC" id="fig|1328313.3.peg.2789"/>
<accession>W7QMR8</accession>
<proteinExistence type="predicted"/>
<dbReference type="SMART" id="SM00635">
    <property type="entry name" value="BID_2"/>
    <property type="match status" value="1"/>
</dbReference>
<dbReference type="InterPro" id="IPR008964">
    <property type="entry name" value="Invasin/intimin_cell_adhesion"/>
</dbReference>
<evidence type="ECO:0000259" key="1">
    <source>
        <dbReference type="SMART" id="SM00635"/>
    </source>
</evidence>
<sequence>MKHNLLFKTATAIAVVSALSACKSDVEEGYNANFISDEPVTFDSEQILTESYTENSGLKTIDLLAGAMVGDKPAAEFTGNLAIRQIEMAVDKNFLTPQSESNSLNNLTISPFVISQDGRSLEVDTDKFAESLRFCDNTDKRGGGKDSDGNPIADGFPDFPKSVTYTISYEVNNGYTYSDITQIPRRTLQLTMNAATDPVTSVSIADVSVPVGGSSQASAATAPTYACESGITYSIADTSIATVDANTGVVTGVKRGTTTITATSVDGGHTATAEVTVTAGFTLAITNGEKDDLGAYTGKKSVPACSKSAVVVEPQLEIPGKELTGEYTFDFESSNTTDFTFESALNYGFGQTAMFTPGAIGTKTNVTASYSTGETHGVPASAIADQAVELTVVDNVACHTTNPADGTTYDFDYAFEHDTMLNSDTHVKVSTANNSTRWVPLGTAASVSTAIGEGIAGSNAIKVIVKDADFNDPIKKDGFGTLLQRWNSSTASWTASNFGRPAFIGKTFKFSVWVKLPNKVAEGEQRSMTNFMFTWKTADDTTYHSADEYNSWARRHAPFNMQLTQPLANTTDWQQVEFGEFTIPAEWDALPQVIKFGFEFEGAFANGDEMIIDDLSVVEVN</sequence>
<evidence type="ECO:0000313" key="3">
    <source>
        <dbReference type="Proteomes" id="UP000019276"/>
    </source>
</evidence>
<dbReference type="PROSITE" id="PS51257">
    <property type="entry name" value="PROKAR_LIPOPROTEIN"/>
    <property type="match status" value="1"/>
</dbReference>
<dbReference type="SUPFAM" id="SSF49373">
    <property type="entry name" value="Invasin/intimin cell-adhesion fragments"/>
    <property type="match status" value="1"/>
</dbReference>
<dbReference type="RefSeq" id="WP_035015382.1">
    <property type="nucleotide sequence ID" value="NZ_ARZY01000027.1"/>
</dbReference>
<dbReference type="Proteomes" id="UP000019276">
    <property type="component" value="Unassembled WGS sequence"/>
</dbReference>
<dbReference type="EMBL" id="ARZY01000027">
    <property type="protein sequence ID" value="EWH09213.1"/>
    <property type="molecule type" value="Genomic_DNA"/>
</dbReference>
<keyword evidence="3" id="KW-1185">Reference proteome</keyword>
<reference evidence="2 3" key="1">
    <citation type="journal article" date="2014" name="Genome Announc.">
        <title>Draft Genome Sequence of the Agar-Degrading Bacterium Catenovulum sp. Strain DS-2, Isolated from Intestines of Haliotis diversicolor.</title>
        <authorList>
            <person name="Shan D."/>
            <person name="Li X."/>
            <person name="Gu Z."/>
            <person name="Wei G."/>
            <person name="Gao Z."/>
            <person name="Shao Z."/>
        </authorList>
    </citation>
    <scope>NUCLEOTIDE SEQUENCE [LARGE SCALE GENOMIC DNA]</scope>
    <source>
        <strain evidence="2 3">DS-2</strain>
    </source>
</reference>
<dbReference type="InterPro" id="IPR003343">
    <property type="entry name" value="Big_2"/>
</dbReference>
<dbReference type="OrthoDB" id="5697824at2"/>
<dbReference type="Pfam" id="PF02368">
    <property type="entry name" value="Big_2"/>
    <property type="match status" value="1"/>
</dbReference>
<organism evidence="2 3">
    <name type="scientific">Catenovulum agarivorans DS-2</name>
    <dbReference type="NCBI Taxonomy" id="1328313"/>
    <lineage>
        <taxon>Bacteria</taxon>
        <taxon>Pseudomonadati</taxon>
        <taxon>Pseudomonadota</taxon>
        <taxon>Gammaproteobacteria</taxon>
        <taxon>Alteromonadales</taxon>
        <taxon>Alteromonadaceae</taxon>
        <taxon>Catenovulum</taxon>
    </lineage>
</organism>
<dbReference type="Gene3D" id="2.60.40.1080">
    <property type="match status" value="1"/>
</dbReference>
<gene>
    <name evidence="2" type="ORF">DS2_13669</name>
</gene>
<name>W7QMR8_9ALTE</name>
<feature type="domain" description="BIG2" evidence="1">
    <location>
        <begin position="198"/>
        <end position="274"/>
    </location>
</feature>
<dbReference type="STRING" id="1328313.DS2_13669"/>
<dbReference type="AlphaFoldDB" id="W7QMR8"/>
<dbReference type="eggNOG" id="COG5492">
    <property type="taxonomic scope" value="Bacteria"/>
</dbReference>
<protein>
    <submittedName>
        <fullName evidence="2">Ig-like protein</fullName>
    </submittedName>
</protein>
<comment type="caution">
    <text evidence="2">The sequence shown here is derived from an EMBL/GenBank/DDBJ whole genome shotgun (WGS) entry which is preliminary data.</text>
</comment>